<evidence type="ECO:0000313" key="1">
    <source>
        <dbReference type="EMBL" id="PWJ80491.1"/>
    </source>
</evidence>
<dbReference type="OrthoDB" id="7914675at2"/>
<keyword evidence="1" id="KW-0808">Transferase</keyword>
<protein>
    <submittedName>
        <fullName evidence="1">Formylmethanofuran dehydrogenase subunit B /formyltransferase/hydrolase complex subunit B</fullName>
    </submittedName>
</protein>
<dbReference type="AlphaFoldDB" id="A0A316C1A7"/>
<dbReference type="STRING" id="1192868.GCA_000304395_01679"/>
<keyword evidence="2" id="KW-1185">Reference proteome</keyword>
<organism evidence="1 2">
    <name type="scientific">Pseudaminobacter salicylatoxidans</name>
    <dbReference type="NCBI Taxonomy" id="93369"/>
    <lineage>
        <taxon>Bacteria</taxon>
        <taxon>Pseudomonadati</taxon>
        <taxon>Pseudomonadota</taxon>
        <taxon>Alphaproteobacteria</taxon>
        <taxon>Hyphomicrobiales</taxon>
        <taxon>Phyllobacteriaceae</taxon>
        <taxon>Pseudaminobacter</taxon>
    </lineage>
</organism>
<name>A0A316C1A7_PSESE</name>
<reference evidence="1 2" key="1">
    <citation type="submission" date="2018-05" db="EMBL/GenBank/DDBJ databases">
        <title>Genomic Encyclopedia of Type Strains, Phase IV (KMG-IV): sequencing the most valuable type-strain genomes for metagenomic binning, comparative biology and taxonomic classification.</title>
        <authorList>
            <person name="Goeker M."/>
        </authorList>
    </citation>
    <scope>NUCLEOTIDE SEQUENCE [LARGE SCALE GENOMIC DNA]</scope>
    <source>
        <strain evidence="1 2">DSM 6986</strain>
    </source>
</reference>
<dbReference type="GO" id="GO:0016740">
    <property type="term" value="F:transferase activity"/>
    <property type="evidence" value="ECO:0007669"/>
    <property type="project" value="UniProtKB-KW"/>
</dbReference>
<keyword evidence="1" id="KW-0378">Hydrolase</keyword>
<dbReference type="RefSeq" id="WP_109613794.1">
    <property type="nucleotide sequence ID" value="NZ_QGGG01000012.1"/>
</dbReference>
<dbReference type="GO" id="GO:0016787">
    <property type="term" value="F:hydrolase activity"/>
    <property type="evidence" value="ECO:0007669"/>
    <property type="project" value="UniProtKB-KW"/>
</dbReference>
<dbReference type="EMBL" id="QGGG01000012">
    <property type="protein sequence ID" value="PWJ80491.1"/>
    <property type="molecule type" value="Genomic_DNA"/>
</dbReference>
<accession>A0A316C1A7</accession>
<proteinExistence type="predicted"/>
<gene>
    <name evidence="1" type="ORF">C7441_11231</name>
</gene>
<sequence>MTVAWIGDRGVPVADAAKHAAELLVTSSCPVFSFDTDVHGTRAAIALARAVGAAYDQLDGEAVARETAQHTDKGGMFIAPGEVRRRADVIVIVGALPAAHRDIMAGLAATVPDLDAGTGRQFFLIGTEVKAPAKVKATRLSCDGGLEATLAALRAQWAGRKTALEVTHFAHFAKALADARFPVFTFCGQSVGTLGLEMLQGLIADINGKQRASALHLPASENGWGSTLASTWTTGFPLRTSLMRGEAEFDPWRFDAARMIADGEADLHLVVADDAKRLPAGSRNMALIALTGTKKQVAGAAVTIAIGTPGLGHDAVFYASRIGTLAAIEAKAPSELPSTAAVLRQIAEHLPQEEALPC</sequence>
<dbReference type="Proteomes" id="UP000245396">
    <property type="component" value="Unassembled WGS sequence"/>
</dbReference>
<comment type="caution">
    <text evidence="1">The sequence shown here is derived from an EMBL/GenBank/DDBJ whole genome shotgun (WGS) entry which is preliminary data.</text>
</comment>
<evidence type="ECO:0000313" key="2">
    <source>
        <dbReference type="Proteomes" id="UP000245396"/>
    </source>
</evidence>